<dbReference type="InterPro" id="IPR051158">
    <property type="entry name" value="Metallophosphoesterase_sf"/>
</dbReference>
<dbReference type="SUPFAM" id="SSF56300">
    <property type="entry name" value="Metallo-dependent phosphatases"/>
    <property type="match status" value="1"/>
</dbReference>
<dbReference type="Proteomes" id="UP000049828">
    <property type="component" value="Unassembled WGS sequence"/>
</dbReference>
<keyword evidence="1" id="KW-0812">Transmembrane</keyword>
<reference evidence="4" key="1">
    <citation type="submission" date="2015-05" db="EMBL/GenBank/DDBJ databases">
        <authorList>
            <consortium name="Pathogen Informatics"/>
        </authorList>
    </citation>
    <scope>NUCLEOTIDE SEQUENCE [LARGE SCALE GENOMIC DNA]</scope>
    <source>
        <strain evidence="4">L1-83</strain>
    </source>
</reference>
<evidence type="ECO:0000313" key="4">
    <source>
        <dbReference type="Proteomes" id="UP000049828"/>
    </source>
</evidence>
<organism evidence="3 4">
    <name type="scientific">Roseburia inulinivorans</name>
    <dbReference type="NCBI Taxonomy" id="360807"/>
    <lineage>
        <taxon>Bacteria</taxon>
        <taxon>Bacillati</taxon>
        <taxon>Bacillota</taxon>
        <taxon>Clostridia</taxon>
        <taxon>Lachnospirales</taxon>
        <taxon>Lachnospiraceae</taxon>
        <taxon>Roseburia</taxon>
    </lineage>
</organism>
<proteinExistence type="predicted"/>
<keyword evidence="4" id="KW-1185">Reference proteome</keyword>
<dbReference type="RefSeq" id="WP_021923488.1">
    <property type="nucleotide sequence ID" value="NZ_CVRS01000059.1"/>
</dbReference>
<sequence>MKRIGNVIVTLIFFIVLAYNAYYAPLPDIKVSNTETVIIPGVEKEYTFLFLTDMHMAIKTKQDLGASLGDADERMKAFVNEEGILSSTQFTEWIAYANRLKPEGVLMCGDMIDYYSQENVEFLADNLQKLKVPYLYVLGNHEMYSPWNETIAEDAEIYHLFRENNTAFQAWEFPEFTICAVDNQTYQVAPEALDAMQKEIEKGKPIILLAHVPFYTSQIETLKEASINTWGVPLIIGEGARDTTEVTRKFMKMAFSDESPVVAVFTGDNHFYYKGRLTDKIEECVIDPSFAGNGTIIKIKAKE</sequence>
<dbReference type="AlphaFoldDB" id="A0A0M6WGS0"/>
<name>A0A0M6WGS0_9FIRM</name>
<dbReference type="GO" id="GO:0016787">
    <property type="term" value="F:hydrolase activity"/>
    <property type="evidence" value="ECO:0007669"/>
    <property type="project" value="InterPro"/>
</dbReference>
<dbReference type="EMBL" id="CVRS01000059">
    <property type="protein sequence ID" value="CRL35048.1"/>
    <property type="molecule type" value="Genomic_DNA"/>
</dbReference>
<gene>
    <name evidence="3" type="ORF">RIL183_15951</name>
</gene>
<dbReference type="PANTHER" id="PTHR31302">
    <property type="entry name" value="TRANSMEMBRANE PROTEIN WITH METALLOPHOSPHOESTERASE DOMAIN-RELATED"/>
    <property type="match status" value="1"/>
</dbReference>
<accession>A0A0M6WGS0</accession>
<dbReference type="InterPro" id="IPR004843">
    <property type="entry name" value="Calcineurin-like_PHP"/>
</dbReference>
<dbReference type="Gene3D" id="3.60.21.10">
    <property type="match status" value="1"/>
</dbReference>
<evidence type="ECO:0000259" key="2">
    <source>
        <dbReference type="Pfam" id="PF00149"/>
    </source>
</evidence>
<dbReference type="OrthoDB" id="181729at2"/>
<dbReference type="PANTHER" id="PTHR31302:SF0">
    <property type="entry name" value="TRANSMEMBRANE PROTEIN WITH METALLOPHOSPHOESTERASE DOMAIN"/>
    <property type="match status" value="1"/>
</dbReference>
<dbReference type="InterPro" id="IPR029052">
    <property type="entry name" value="Metallo-depent_PP-like"/>
</dbReference>
<dbReference type="Pfam" id="PF00149">
    <property type="entry name" value="Metallophos"/>
    <property type="match status" value="1"/>
</dbReference>
<protein>
    <recommendedName>
        <fullName evidence="2">Calcineurin-like phosphoesterase domain-containing protein</fullName>
    </recommendedName>
</protein>
<keyword evidence="1" id="KW-1133">Transmembrane helix</keyword>
<feature type="transmembrane region" description="Helical" evidence="1">
    <location>
        <begin position="7"/>
        <end position="24"/>
    </location>
</feature>
<feature type="domain" description="Calcineurin-like phosphoesterase" evidence="2">
    <location>
        <begin position="47"/>
        <end position="225"/>
    </location>
</feature>
<evidence type="ECO:0000313" key="3">
    <source>
        <dbReference type="EMBL" id="CRL35048.1"/>
    </source>
</evidence>
<evidence type="ECO:0000256" key="1">
    <source>
        <dbReference type="SAM" id="Phobius"/>
    </source>
</evidence>
<keyword evidence="1" id="KW-0472">Membrane</keyword>